<proteinExistence type="predicted"/>
<feature type="non-terminal residue" evidence="1">
    <location>
        <position position="1"/>
    </location>
</feature>
<comment type="caution">
    <text evidence="1">The sequence shown here is derived from an EMBL/GenBank/DDBJ whole genome shotgun (WGS) entry which is preliminary data.</text>
</comment>
<gene>
    <name evidence="1" type="ORF">GMARGA_LOCUS19131</name>
</gene>
<organism evidence="1 2">
    <name type="scientific">Gigaspora margarita</name>
    <dbReference type="NCBI Taxonomy" id="4874"/>
    <lineage>
        <taxon>Eukaryota</taxon>
        <taxon>Fungi</taxon>
        <taxon>Fungi incertae sedis</taxon>
        <taxon>Mucoromycota</taxon>
        <taxon>Glomeromycotina</taxon>
        <taxon>Glomeromycetes</taxon>
        <taxon>Diversisporales</taxon>
        <taxon>Gigasporaceae</taxon>
        <taxon>Gigaspora</taxon>
    </lineage>
</organism>
<dbReference type="Proteomes" id="UP000789901">
    <property type="component" value="Unassembled WGS sequence"/>
</dbReference>
<accession>A0ABN7VIQ4</accession>
<protein>
    <submittedName>
        <fullName evidence="1">32030_t:CDS:1</fullName>
    </submittedName>
</protein>
<keyword evidence="2" id="KW-1185">Reference proteome</keyword>
<evidence type="ECO:0000313" key="1">
    <source>
        <dbReference type="EMBL" id="CAG8776446.1"/>
    </source>
</evidence>
<dbReference type="EMBL" id="CAJVQB010015760">
    <property type="protein sequence ID" value="CAG8776446.1"/>
    <property type="molecule type" value="Genomic_DNA"/>
</dbReference>
<reference evidence="1 2" key="1">
    <citation type="submission" date="2021-06" db="EMBL/GenBank/DDBJ databases">
        <authorList>
            <person name="Kallberg Y."/>
            <person name="Tangrot J."/>
            <person name="Rosling A."/>
        </authorList>
    </citation>
    <scope>NUCLEOTIDE SEQUENCE [LARGE SCALE GENOMIC DNA]</scope>
    <source>
        <strain evidence="1 2">120-4 pot B 10/14</strain>
    </source>
</reference>
<evidence type="ECO:0000313" key="2">
    <source>
        <dbReference type="Proteomes" id="UP000789901"/>
    </source>
</evidence>
<sequence length="77" mass="9379">AALDYCKQYINREEIKYKWNGTPKNGSNLPDYRPCRRVKRLERAKYFEFQYYSDYRRHKLTADGYRRLARHIGGSIL</sequence>
<name>A0ABN7VIQ4_GIGMA</name>